<proteinExistence type="predicted"/>
<accession>K0SXS8</accession>
<reference evidence="1 2" key="1">
    <citation type="journal article" date="2012" name="Genome Biol.">
        <title>Genome and low-iron response of an oceanic diatom adapted to chronic iron limitation.</title>
        <authorList>
            <person name="Lommer M."/>
            <person name="Specht M."/>
            <person name="Roy A.S."/>
            <person name="Kraemer L."/>
            <person name="Andreson R."/>
            <person name="Gutowska M.A."/>
            <person name="Wolf J."/>
            <person name="Bergner S.V."/>
            <person name="Schilhabel M.B."/>
            <person name="Klostermeier U.C."/>
            <person name="Beiko R.G."/>
            <person name="Rosenstiel P."/>
            <person name="Hippler M."/>
            <person name="Laroche J."/>
        </authorList>
    </citation>
    <scope>NUCLEOTIDE SEQUENCE [LARGE SCALE GENOMIC DNA]</scope>
    <source>
        <strain evidence="1 2">CCMP1005</strain>
    </source>
</reference>
<protein>
    <submittedName>
        <fullName evidence="1">Uncharacterized protein</fullName>
    </submittedName>
</protein>
<sequence>MLSEFVSEPNANARLEHELICFEEGPLSCKRSHGCILVQKSCTQQHWQRLIELPHGRDASRLVGPADTDGCHVEAHQNKANDEPAVCDPFLLAYGPEPAKVKQAAQKIARALSSSFHHNNATKIKRPACQGENSLTERQMKVARTSCDNLATSVQSCNQFELEITIPDWLFKSRTRIYEHLFGAQPDSLVKRLAQICCTLHRPQNGGTNILVIRPNVTVSEGRAIRLVEDSLLHILSMEGDGRANDRLLYDLSPQYRHNKGYSDILQIRDLDEDPLNHPKLWAWARELPAE</sequence>
<name>K0SXS8_THAOC</name>
<keyword evidence="2" id="KW-1185">Reference proteome</keyword>
<evidence type="ECO:0000313" key="1">
    <source>
        <dbReference type="EMBL" id="EJK69759.1"/>
    </source>
</evidence>
<dbReference type="Proteomes" id="UP000266841">
    <property type="component" value="Unassembled WGS sequence"/>
</dbReference>
<dbReference type="EMBL" id="AGNL01009612">
    <property type="protein sequence ID" value="EJK69759.1"/>
    <property type="molecule type" value="Genomic_DNA"/>
</dbReference>
<comment type="caution">
    <text evidence="1">The sequence shown here is derived from an EMBL/GenBank/DDBJ whole genome shotgun (WGS) entry which is preliminary data.</text>
</comment>
<gene>
    <name evidence="1" type="ORF">THAOC_08949</name>
</gene>
<dbReference type="eggNOG" id="ENOG502QZ5J">
    <property type="taxonomic scope" value="Eukaryota"/>
</dbReference>
<evidence type="ECO:0000313" key="2">
    <source>
        <dbReference type="Proteomes" id="UP000266841"/>
    </source>
</evidence>
<dbReference type="AlphaFoldDB" id="K0SXS8"/>
<organism evidence="1 2">
    <name type="scientific">Thalassiosira oceanica</name>
    <name type="common">Marine diatom</name>
    <dbReference type="NCBI Taxonomy" id="159749"/>
    <lineage>
        <taxon>Eukaryota</taxon>
        <taxon>Sar</taxon>
        <taxon>Stramenopiles</taxon>
        <taxon>Ochrophyta</taxon>
        <taxon>Bacillariophyta</taxon>
        <taxon>Coscinodiscophyceae</taxon>
        <taxon>Thalassiosirophycidae</taxon>
        <taxon>Thalassiosirales</taxon>
        <taxon>Thalassiosiraceae</taxon>
        <taxon>Thalassiosira</taxon>
    </lineage>
</organism>